<organism evidence="3 4">
    <name type="scientific">Alishewanella aestuarii B11</name>
    <dbReference type="NCBI Taxonomy" id="1197174"/>
    <lineage>
        <taxon>Bacteria</taxon>
        <taxon>Pseudomonadati</taxon>
        <taxon>Pseudomonadota</taxon>
        <taxon>Gammaproteobacteria</taxon>
        <taxon>Alteromonadales</taxon>
        <taxon>Alteromonadaceae</taxon>
        <taxon>Alishewanella</taxon>
    </lineage>
</organism>
<evidence type="ECO:0000256" key="2">
    <source>
        <dbReference type="SAM" id="SignalP"/>
    </source>
</evidence>
<dbReference type="PATRIC" id="fig|1197174.4.peg.2272"/>
<feature type="coiled-coil region" evidence="1">
    <location>
        <begin position="105"/>
        <end position="140"/>
    </location>
</feature>
<dbReference type="PROSITE" id="PS51257">
    <property type="entry name" value="PROKAR_LIPOPROTEIN"/>
    <property type="match status" value="1"/>
</dbReference>
<feature type="coiled-coil region" evidence="1">
    <location>
        <begin position="172"/>
        <end position="199"/>
    </location>
</feature>
<dbReference type="RefSeq" id="WP_008609207.1">
    <property type="nucleotide sequence ID" value="NZ_ALAB01000027.1"/>
</dbReference>
<evidence type="ECO:0000256" key="1">
    <source>
        <dbReference type="SAM" id="Coils"/>
    </source>
</evidence>
<keyword evidence="1" id="KW-0175">Coiled coil</keyword>
<evidence type="ECO:0000313" key="3">
    <source>
        <dbReference type="EMBL" id="EJI85219.1"/>
    </source>
</evidence>
<feature type="chain" id="PRO_5003748842" description="Lipoprotein" evidence="2">
    <location>
        <begin position="25"/>
        <end position="208"/>
    </location>
</feature>
<evidence type="ECO:0008006" key="5">
    <source>
        <dbReference type="Google" id="ProtNLM"/>
    </source>
</evidence>
<evidence type="ECO:0000313" key="4">
    <source>
        <dbReference type="Proteomes" id="UP000012043"/>
    </source>
</evidence>
<name>J2IET6_9ALTE</name>
<keyword evidence="2" id="KW-0732">Signal</keyword>
<gene>
    <name evidence="3" type="ORF">AEST_23210</name>
</gene>
<keyword evidence="4" id="KW-1185">Reference proteome</keyword>
<reference evidence="3 4" key="1">
    <citation type="journal article" date="2012" name="J. Bacteriol.">
        <title>Genome Sequence of Pectin-Degrading Alishewanella aestuarii Strain B11T, Isolated from Tidal Flat Sediment.</title>
        <authorList>
            <person name="Jung J."/>
            <person name="Choi S."/>
            <person name="Chun J."/>
            <person name="Park W."/>
        </authorList>
    </citation>
    <scope>NUCLEOTIDE SEQUENCE [LARGE SCALE GENOMIC DNA]</scope>
    <source>
        <strain evidence="3 4">B11</strain>
    </source>
</reference>
<sequence length="208" mass="24140">MIKFKLFGLVILFLSACSKNPYEAYPGLWERQDENRKEVIEIKQADGIFLLNTTVLKDKHDNSNSHNFSALAKVDGQLSFNNGLSNIFLVLSESDTLIVGKDKYKRISSNRLDEIKAELAKLEQERIATQQRAIEEREQERLAQQESMRQRNLEREKCQALLDKINVEIAGIKQFSANNAKWTAEYEKIKQKYTEIAKQYVNCKPDFF</sequence>
<accession>J2IET6</accession>
<comment type="caution">
    <text evidence="3">The sequence shown here is derived from an EMBL/GenBank/DDBJ whole genome shotgun (WGS) entry which is preliminary data.</text>
</comment>
<dbReference type="AlphaFoldDB" id="J2IET6"/>
<proteinExistence type="predicted"/>
<protein>
    <recommendedName>
        <fullName evidence="5">Lipoprotein</fullName>
    </recommendedName>
</protein>
<feature type="signal peptide" evidence="2">
    <location>
        <begin position="1"/>
        <end position="24"/>
    </location>
</feature>
<dbReference type="EMBL" id="ALAB01000027">
    <property type="protein sequence ID" value="EJI85219.1"/>
    <property type="molecule type" value="Genomic_DNA"/>
</dbReference>
<dbReference type="Proteomes" id="UP000012043">
    <property type="component" value="Unassembled WGS sequence"/>
</dbReference>